<comment type="similarity">
    <text evidence="1">Belongs to the metallo-dependent hydrolases superfamily. TatD-type hydrolase family.</text>
</comment>
<evidence type="ECO:0000256" key="4">
    <source>
        <dbReference type="PIRSR" id="PIRSR005902-1"/>
    </source>
</evidence>
<keyword evidence="3 5" id="KW-0378">Hydrolase</keyword>
<dbReference type="FunFam" id="3.20.20.140:FF:000005">
    <property type="entry name" value="TatD family hydrolase"/>
    <property type="match status" value="1"/>
</dbReference>
<dbReference type="Proteomes" id="UP000176037">
    <property type="component" value="Unassembled WGS sequence"/>
</dbReference>
<feature type="binding site" evidence="4">
    <location>
        <position position="128"/>
    </location>
    <ligand>
        <name>a divalent metal cation</name>
        <dbReference type="ChEBI" id="CHEBI:60240"/>
        <label>2</label>
    </ligand>
</feature>
<dbReference type="OrthoDB" id="9810005at2"/>
<proteinExistence type="inferred from homology"/>
<evidence type="ECO:0000313" key="5">
    <source>
        <dbReference type="EMBL" id="OFI32410.1"/>
    </source>
</evidence>
<dbReference type="Pfam" id="PF01026">
    <property type="entry name" value="TatD_DNase"/>
    <property type="match status" value="1"/>
</dbReference>
<dbReference type="Gene3D" id="3.20.20.140">
    <property type="entry name" value="Metal-dependent hydrolases"/>
    <property type="match status" value="1"/>
</dbReference>
<dbReference type="PIRSF" id="PIRSF005902">
    <property type="entry name" value="DNase_TatD"/>
    <property type="match status" value="1"/>
</dbReference>
<dbReference type="InterPro" id="IPR018228">
    <property type="entry name" value="DNase_TatD-rel_CS"/>
</dbReference>
<dbReference type="RefSeq" id="WP_070178394.1">
    <property type="nucleotide sequence ID" value="NZ_BMJR01000007.1"/>
</dbReference>
<keyword evidence="6" id="KW-1185">Reference proteome</keyword>
<dbReference type="GO" id="GO:0016788">
    <property type="term" value="F:hydrolase activity, acting on ester bonds"/>
    <property type="evidence" value="ECO:0007669"/>
    <property type="project" value="InterPro"/>
</dbReference>
<dbReference type="InterPro" id="IPR032466">
    <property type="entry name" value="Metal_Hydrolase"/>
</dbReference>
<sequence>MAWFDAGINMFDERMPAEQTLSAALAAGVTRLCLITTHPDEWQQAEDYYRQYPDQLCYTLGIHPHNAKVAQPEHFAELRARATQPGVVAIGECGLDYNRDFSPRDVQRQVFSTQLQIAVELNKPVYLHERDAFADQLAILEPVKAQLQGGIAHCFTGNTEQMQAYLALGLHIGITGWVCDDKRGQALREAVLQLPVERLIMETDAPYLYPKDRKPRQRNNAPAYLPHIGHAVAQLKAMAPDRLQEISFNNTEQLFS</sequence>
<dbReference type="PROSITE" id="PS01091">
    <property type="entry name" value="TATD_3"/>
    <property type="match status" value="1"/>
</dbReference>
<dbReference type="AlphaFoldDB" id="A0A1E8F928"/>
<dbReference type="PANTHER" id="PTHR46124:SF3">
    <property type="entry name" value="HYDROLASE"/>
    <property type="match status" value="1"/>
</dbReference>
<evidence type="ECO:0000256" key="3">
    <source>
        <dbReference type="ARBA" id="ARBA00022801"/>
    </source>
</evidence>
<dbReference type="CDD" id="cd01310">
    <property type="entry name" value="TatD_DNAse"/>
    <property type="match status" value="1"/>
</dbReference>
<dbReference type="GO" id="GO:0005829">
    <property type="term" value="C:cytosol"/>
    <property type="evidence" value="ECO:0007669"/>
    <property type="project" value="TreeGrafter"/>
</dbReference>
<protein>
    <submittedName>
        <fullName evidence="5">Hydrolase TatD</fullName>
    </submittedName>
</protein>
<keyword evidence="2 4" id="KW-0479">Metal-binding</keyword>
<organism evidence="5 6">
    <name type="scientific">Alteromonas lipolytica</name>
    <dbReference type="NCBI Taxonomy" id="1856405"/>
    <lineage>
        <taxon>Bacteria</taxon>
        <taxon>Pseudomonadati</taxon>
        <taxon>Pseudomonadota</taxon>
        <taxon>Gammaproteobacteria</taxon>
        <taxon>Alteromonadales</taxon>
        <taxon>Alteromonadaceae</taxon>
        <taxon>Alteromonas/Salinimonas group</taxon>
        <taxon>Alteromonas</taxon>
    </lineage>
</organism>
<name>A0A1E8F928_9ALTE</name>
<dbReference type="STRING" id="1856405.BFC17_06755"/>
<feature type="binding site" evidence="4">
    <location>
        <position position="153"/>
    </location>
    <ligand>
        <name>a divalent metal cation</name>
        <dbReference type="ChEBI" id="CHEBI:60240"/>
        <label>2</label>
    </ligand>
</feature>
<dbReference type="InterPro" id="IPR001130">
    <property type="entry name" value="TatD-like"/>
</dbReference>
<dbReference type="EMBL" id="MJIC01000017">
    <property type="protein sequence ID" value="OFI32410.1"/>
    <property type="molecule type" value="Genomic_DNA"/>
</dbReference>
<feature type="binding site" evidence="4">
    <location>
        <position position="92"/>
    </location>
    <ligand>
        <name>a divalent metal cation</name>
        <dbReference type="ChEBI" id="CHEBI:60240"/>
        <label>1</label>
    </ligand>
</feature>
<dbReference type="GO" id="GO:0046872">
    <property type="term" value="F:metal ion binding"/>
    <property type="evidence" value="ECO:0007669"/>
    <property type="project" value="UniProtKB-KW"/>
</dbReference>
<evidence type="ECO:0000256" key="2">
    <source>
        <dbReference type="ARBA" id="ARBA00022723"/>
    </source>
</evidence>
<comment type="caution">
    <text evidence="5">The sequence shown here is derived from an EMBL/GenBank/DDBJ whole genome shotgun (WGS) entry which is preliminary data.</text>
</comment>
<gene>
    <name evidence="5" type="ORF">BFC17_06755</name>
</gene>
<evidence type="ECO:0000256" key="1">
    <source>
        <dbReference type="ARBA" id="ARBA00009275"/>
    </source>
</evidence>
<feature type="binding site" evidence="4">
    <location>
        <position position="204"/>
    </location>
    <ligand>
        <name>a divalent metal cation</name>
        <dbReference type="ChEBI" id="CHEBI:60240"/>
        <label>1</label>
    </ligand>
</feature>
<reference evidence="5 6" key="1">
    <citation type="submission" date="2016-09" db="EMBL/GenBank/DDBJ databases">
        <title>Alteromonas lipolytica, a new species isolated from sea water.</title>
        <authorList>
            <person name="Wu Y.-H."/>
            <person name="Cheng H."/>
            <person name="Xu X.-W."/>
        </authorList>
    </citation>
    <scope>NUCLEOTIDE SEQUENCE [LARGE SCALE GENOMIC DNA]</scope>
    <source>
        <strain evidence="5 6">JW12</strain>
    </source>
</reference>
<evidence type="ECO:0000313" key="6">
    <source>
        <dbReference type="Proteomes" id="UP000176037"/>
    </source>
</evidence>
<accession>A0A1E8F928</accession>
<dbReference type="SUPFAM" id="SSF51556">
    <property type="entry name" value="Metallo-dependent hydrolases"/>
    <property type="match status" value="1"/>
</dbReference>
<dbReference type="PANTHER" id="PTHR46124">
    <property type="entry name" value="D-AMINOACYL-TRNA DEACYLASE"/>
    <property type="match status" value="1"/>
</dbReference>